<dbReference type="Gene3D" id="2.30.30.210">
    <property type="entry name" value="Ribonuclease P/MRP, subunit p29"/>
    <property type="match status" value="1"/>
</dbReference>
<evidence type="ECO:0000256" key="5">
    <source>
        <dbReference type="ARBA" id="ARBA00022722"/>
    </source>
</evidence>
<keyword evidence="4" id="KW-0819">tRNA processing</keyword>
<dbReference type="InterPro" id="IPR016848">
    <property type="entry name" value="RNase_P/MRP_Rpp29-subunit"/>
</dbReference>
<evidence type="ECO:0000313" key="9">
    <source>
        <dbReference type="EMBL" id="KAB5592524.1"/>
    </source>
</evidence>
<dbReference type="GO" id="GO:0033204">
    <property type="term" value="F:ribonuclease P RNA binding"/>
    <property type="evidence" value="ECO:0007669"/>
    <property type="project" value="InterPro"/>
</dbReference>
<dbReference type="GO" id="GO:0001682">
    <property type="term" value="P:tRNA 5'-leader removal"/>
    <property type="evidence" value="ECO:0007669"/>
    <property type="project" value="InterPro"/>
</dbReference>
<gene>
    <name evidence="9" type="ORF">CTheo_4056</name>
</gene>
<evidence type="ECO:0000256" key="4">
    <source>
        <dbReference type="ARBA" id="ARBA00022694"/>
    </source>
</evidence>
<reference evidence="9 10" key="1">
    <citation type="journal article" date="2019" name="Fungal Biol. Biotechnol.">
        <title>Draft genome sequence of fastidious pathogen Ceratobasidium theobromae, which causes vascular-streak dieback in Theobroma cacao.</title>
        <authorList>
            <person name="Ali S.S."/>
            <person name="Asman A."/>
            <person name="Shao J."/>
            <person name="Firmansyah A.P."/>
            <person name="Susilo A.W."/>
            <person name="Rosmana A."/>
            <person name="McMahon P."/>
            <person name="Junaid M."/>
            <person name="Guest D."/>
            <person name="Kheng T.Y."/>
            <person name="Meinhardt L.W."/>
            <person name="Bailey B.A."/>
        </authorList>
    </citation>
    <scope>NUCLEOTIDE SEQUENCE [LARGE SCALE GENOMIC DNA]</scope>
    <source>
        <strain evidence="9 10">CT2</strain>
    </source>
</reference>
<dbReference type="AlphaFoldDB" id="A0A5N5QLI2"/>
<proteinExistence type="inferred from homology"/>
<accession>A0A5N5QLI2</accession>
<keyword evidence="6" id="KW-0255">Endonuclease</keyword>
<dbReference type="InterPro" id="IPR023538">
    <property type="entry name" value="RNP1"/>
</dbReference>
<organism evidence="9 10">
    <name type="scientific">Ceratobasidium theobromae</name>
    <dbReference type="NCBI Taxonomy" id="1582974"/>
    <lineage>
        <taxon>Eukaryota</taxon>
        <taxon>Fungi</taxon>
        <taxon>Dikarya</taxon>
        <taxon>Basidiomycota</taxon>
        <taxon>Agaricomycotina</taxon>
        <taxon>Agaricomycetes</taxon>
        <taxon>Cantharellales</taxon>
        <taxon>Ceratobasidiaceae</taxon>
        <taxon>Ceratobasidium</taxon>
    </lineage>
</organism>
<keyword evidence="7" id="KW-0378">Hydrolase</keyword>
<dbReference type="InterPro" id="IPR036980">
    <property type="entry name" value="RNase_P/MRP_Rpp29_sf"/>
</dbReference>
<feature type="region of interest" description="Disordered" evidence="8">
    <location>
        <begin position="48"/>
        <end position="90"/>
    </location>
</feature>
<dbReference type="GO" id="GO:0000172">
    <property type="term" value="C:ribonuclease MRP complex"/>
    <property type="evidence" value="ECO:0007669"/>
    <property type="project" value="InterPro"/>
</dbReference>
<comment type="similarity">
    <text evidence="2">Belongs to the eukaryotic/archaeal RNase P protein component 1 family.</text>
</comment>
<keyword evidence="10" id="KW-1185">Reference proteome</keyword>
<dbReference type="SMART" id="SM00538">
    <property type="entry name" value="POP4"/>
    <property type="match status" value="1"/>
</dbReference>
<evidence type="ECO:0000313" key="10">
    <source>
        <dbReference type="Proteomes" id="UP000383932"/>
    </source>
</evidence>
<dbReference type="Proteomes" id="UP000383932">
    <property type="component" value="Unassembled WGS sequence"/>
</dbReference>
<dbReference type="InterPro" id="IPR002730">
    <property type="entry name" value="Rpp29/RNP1"/>
</dbReference>
<evidence type="ECO:0000256" key="1">
    <source>
        <dbReference type="ARBA" id="ARBA00004123"/>
    </source>
</evidence>
<dbReference type="EMBL" id="SSOP01000062">
    <property type="protein sequence ID" value="KAB5592524.1"/>
    <property type="molecule type" value="Genomic_DNA"/>
</dbReference>
<dbReference type="SUPFAM" id="SSF101744">
    <property type="entry name" value="Rof/RNase P subunit-like"/>
    <property type="match status" value="1"/>
</dbReference>
<keyword evidence="5" id="KW-0540">Nuclease</keyword>
<dbReference type="PANTHER" id="PTHR13348:SF0">
    <property type="entry name" value="RIBONUCLEASE P PROTEIN SUBUNIT P29"/>
    <property type="match status" value="1"/>
</dbReference>
<keyword evidence="3" id="KW-0963">Cytoplasm</keyword>
<dbReference type="HAMAP" id="MF_00754">
    <property type="entry name" value="RNase_P_1"/>
    <property type="match status" value="1"/>
</dbReference>
<evidence type="ECO:0000256" key="6">
    <source>
        <dbReference type="ARBA" id="ARBA00022759"/>
    </source>
</evidence>
<dbReference type="InterPro" id="IPR023534">
    <property type="entry name" value="Rof/RNase_P-like"/>
</dbReference>
<dbReference type="GO" id="GO:0006364">
    <property type="term" value="P:rRNA processing"/>
    <property type="evidence" value="ECO:0007669"/>
    <property type="project" value="TreeGrafter"/>
</dbReference>
<dbReference type="GO" id="GO:0016787">
    <property type="term" value="F:hydrolase activity"/>
    <property type="evidence" value="ECO:0007669"/>
    <property type="project" value="UniProtKB-KW"/>
</dbReference>
<dbReference type="Pfam" id="PF01868">
    <property type="entry name" value="RNase_P-MRP_p29"/>
    <property type="match status" value="1"/>
</dbReference>
<sequence>MSAGQTADIYQPGDQAIDPDDAAHVFIDNLSQVLSRTEAEAAFATRAKGRPMILDNPQKESKTRAIQKSKVARQKEDKRRRKLNLQNGKERLTPKSAVKGLKYSTFLDIHKLWSGYMSELLNLPALASIESLETYLPSHVTGMQSKLVKADFHGCKMTVKASKCPTLVGCSGIVIEETANVFRIITTDERVKVLPKQNSIFTFTIPLNVEQGESGPHLQFELYGNQFRYRADDRASRKFKNKETIEL</sequence>
<evidence type="ECO:0000256" key="3">
    <source>
        <dbReference type="ARBA" id="ARBA00022490"/>
    </source>
</evidence>
<dbReference type="GO" id="GO:0005634">
    <property type="term" value="C:nucleus"/>
    <property type="evidence" value="ECO:0007669"/>
    <property type="project" value="UniProtKB-SubCell"/>
</dbReference>
<dbReference type="OrthoDB" id="124041at2759"/>
<evidence type="ECO:0000256" key="7">
    <source>
        <dbReference type="ARBA" id="ARBA00022801"/>
    </source>
</evidence>
<dbReference type="PANTHER" id="PTHR13348">
    <property type="entry name" value="RIBONUCLEASE P SUBUNIT P29"/>
    <property type="match status" value="1"/>
</dbReference>
<evidence type="ECO:0000256" key="2">
    <source>
        <dbReference type="ARBA" id="ARBA00006181"/>
    </source>
</evidence>
<dbReference type="GO" id="GO:0004519">
    <property type="term" value="F:endonuclease activity"/>
    <property type="evidence" value="ECO:0007669"/>
    <property type="project" value="UniProtKB-KW"/>
</dbReference>
<dbReference type="GO" id="GO:0030677">
    <property type="term" value="C:ribonuclease P complex"/>
    <property type="evidence" value="ECO:0007669"/>
    <property type="project" value="InterPro"/>
</dbReference>
<comment type="subcellular location">
    <subcellularLocation>
        <location evidence="1">Nucleus</location>
    </subcellularLocation>
</comment>
<protein>
    <submittedName>
        <fullName evidence="9">Uncharacterized protein</fullName>
    </submittedName>
</protein>
<comment type="caution">
    <text evidence="9">The sequence shown here is derived from an EMBL/GenBank/DDBJ whole genome shotgun (WGS) entry which is preliminary data.</text>
</comment>
<evidence type="ECO:0000256" key="8">
    <source>
        <dbReference type="SAM" id="MobiDB-lite"/>
    </source>
</evidence>
<name>A0A5N5QLI2_9AGAM</name>
<feature type="compositionally biased region" description="Basic residues" evidence="8">
    <location>
        <begin position="65"/>
        <end position="83"/>
    </location>
</feature>